<accession>A0AAE0LLS8</accession>
<keyword evidence="3" id="KW-1185">Reference proteome</keyword>
<organism evidence="1 3">
    <name type="scientific">Cymbomonas tetramitiformis</name>
    <dbReference type="NCBI Taxonomy" id="36881"/>
    <lineage>
        <taxon>Eukaryota</taxon>
        <taxon>Viridiplantae</taxon>
        <taxon>Chlorophyta</taxon>
        <taxon>Pyramimonadophyceae</taxon>
        <taxon>Pyramimonadales</taxon>
        <taxon>Pyramimonadaceae</taxon>
        <taxon>Cymbomonas</taxon>
    </lineage>
</organism>
<dbReference type="EMBL" id="LGRX02000106">
    <property type="protein sequence ID" value="KAK3289535.1"/>
    <property type="molecule type" value="Genomic_DNA"/>
</dbReference>
<dbReference type="EMBL" id="LGRX02000007">
    <property type="protein sequence ID" value="KAK3290012.1"/>
    <property type="molecule type" value="Genomic_DNA"/>
</dbReference>
<protein>
    <submittedName>
        <fullName evidence="1">Uncharacterized protein</fullName>
    </submittedName>
</protein>
<evidence type="ECO:0000313" key="2">
    <source>
        <dbReference type="EMBL" id="KAK3290012.1"/>
    </source>
</evidence>
<evidence type="ECO:0000313" key="3">
    <source>
        <dbReference type="Proteomes" id="UP001190700"/>
    </source>
</evidence>
<comment type="caution">
    <text evidence="1">The sequence shown here is derived from an EMBL/GenBank/DDBJ whole genome shotgun (WGS) entry which is preliminary data.</text>
</comment>
<proteinExistence type="predicted"/>
<reference evidence="1 3" key="1">
    <citation type="journal article" date="2015" name="Genome Biol. Evol.">
        <title>Comparative Genomics of a Bacterivorous Green Alga Reveals Evolutionary Causalities and Consequences of Phago-Mixotrophic Mode of Nutrition.</title>
        <authorList>
            <person name="Burns J.A."/>
            <person name="Paasch A."/>
            <person name="Narechania A."/>
            <person name="Kim E."/>
        </authorList>
    </citation>
    <scope>NUCLEOTIDE SEQUENCE [LARGE SCALE GENOMIC DNA]</scope>
    <source>
        <strain evidence="1">PLY_AMNH</strain>
    </source>
</reference>
<reference evidence="1" key="2">
    <citation type="submission" date="2023-06" db="EMBL/GenBank/DDBJ databases">
        <title>Long-read-based genome assembly of the green algal bacterivore Cymbomonas tetramitiformis.</title>
        <authorList>
            <person name="Gyaltshen Y."/>
            <person name="Rozenberg A."/>
            <person name="Paasch A."/>
            <person name="Burns J.A."/>
            <person name="Warring S."/>
            <person name="Larson R."/>
            <person name="Maurer-Alcala X."/>
            <person name="Dacks J."/>
            <person name="Kim E."/>
        </authorList>
    </citation>
    <scope>NUCLEOTIDE SEQUENCE</scope>
    <source>
        <strain evidence="1">PLY_AMNH</strain>
    </source>
</reference>
<name>A0AAE0LLS8_9CHLO</name>
<evidence type="ECO:0000313" key="1">
    <source>
        <dbReference type="EMBL" id="KAK3289535.1"/>
    </source>
</evidence>
<dbReference type="Proteomes" id="UP001190700">
    <property type="component" value="Unassembled WGS sequence"/>
</dbReference>
<gene>
    <name evidence="2" type="ORF">CYMTET_2615</name>
    <name evidence="1" type="ORF">CYMTET_3041</name>
</gene>
<dbReference type="AlphaFoldDB" id="A0AAE0LLS8"/>
<sequence length="443" mass="49471">MQYAVSVREAVLARSSAHHLEALRSNAQGRRDLAQLHLVAATSEFCAQLVEELGRNAAAESALRAIKGENLCNAQITDFVRMYDPINVSCDASADLLAQVACFLRVTAIVTDACVHAVALNCVPAATRWGVELEMSVHTAAREHVHRTAPKLSGNETSDDTAEQILRDWYRALRPRPTLHESAQELLMLSVLLTRSACGNNDLVKAAWDRCRDLRARHELTSTLERRCSAVHDSCPHGAGCGRGLREATRRRLEAPVPDDLYQMAMEYVLASQEVPAAWGYNLPDAALRRDSVAFRRNPASNVAARVAPELAGSMRSRARTLVEKAHRAEDDDLAWELGVIVFAYDCDQAARVDWARTYFLDAELHPMHALERLNRFRTNAPRHAPLIVHHRGCWYIHEAKTNSCARFPCAWCALHEWCRVVRQDLQGSPHRGADLTEHLHAL</sequence>